<dbReference type="EMBL" id="JBBCAQ010000018">
    <property type="protein sequence ID" value="KAK7595354.1"/>
    <property type="molecule type" value="Genomic_DNA"/>
</dbReference>
<gene>
    <name evidence="1" type="ORF">V9T40_013179</name>
</gene>
<accession>A0AAN9TIM7</accession>
<proteinExistence type="predicted"/>
<dbReference type="Proteomes" id="UP001367676">
    <property type="component" value="Unassembled WGS sequence"/>
</dbReference>
<keyword evidence="2" id="KW-1185">Reference proteome</keyword>
<name>A0AAN9TIM7_9HEMI</name>
<evidence type="ECO:0000313" key="2">
    <source>
        <dbReference type="Proteomes" id="UP001367676"/>
    </source>
</evidence>
<protein>
    <submittedName>
        <fullName evidence="1">Uncharacterized protein</fullName>
    </submittedName>
</protein>
<reference evidence="1 2" key="1">
    <citation type="submission" date="2024-03" db="EMBL/GenBank/DDBJ databases">
        <title>Adaptation during the transition from Ophiocordyceps entomopathogen to insect associate is accompanied by gene loss and intensified selection.</title>
        <authorList>
            <person name="Ward C.M."/>
            <person name="Onetto C.A."/>
            <person name="Borneman A.R."/>
        </authorList>
    </citation>
    <scope>NUCLEOTIDE SEQUENCE [LARGE SCALE GENOMIC DNA]</scope>
    <source>
        <strain evidence="1">AWRI1</strain>
        <tissue evidence="1">Single Adult Female</tissue>
    </source>
</reference>
<sequence>MEMRFANEAKAKQTVNERTTSASAWLLLRAGSERRAASFEYLGGGEPSLARNAKAYSAPNAAATMTRRSLVKDSTHWSRLSAPCGRRSGRSRVQSAFGQRGVQNLFTLEAGSGYAEFGMAKVRGTYTRYVFDSRLCAIVGVGDYNGDNRECARIRANPSE</sequence>
<dbReference type="AlphaFoldDB" id="A0AAN9TIM7"/>
<organism evidence="1 2">
    <name type="scientific">Parthenolecanium corni</name>
    <dbReference type="NCBI Taxonomy" id="536013"/>
    <lineage>
        <taxon>Eukaryota</taxon>
        <taxon>Metazoa</taxon>
        <taxon>Ecdysozoa</taxon>
        <taxon>Arthropoda</taxon>
        <taxon>Hexapoda</taxon>
        <taxon>Insecta</taxon>
        <taxon>Pterygota</taxon>
        <taxon>Neoptera</taxon>
        <taxon>Paraneoptera</taxon>
        <taxon>Hemiptera</taxon>
        <taxon>Sternorrhyncha</taxon>
        <taxon>Coccoidea</taxon>
        <taxon>Coccidae</taxon>
        <taxon>Parthenolecanium</taxon>
    </lineage>
</organism>
<comment type="caution">
    <text evidence="1">The sequence shown here is derived from an EMBL/GenBank/DDBJ whole genome shotgun (WGS) entry which is preliminary data.</text>
</comment>
<evidence type="ECO:0000313" key="1">
    <source>
        <dbReference type="EMBL" id="KAK7595354.1"/>
    </source>
</evidence>